<dbReference type="Proteomes" id="UP000073604">
    <property type="component" value="Chromosome"/>
</dbReference>
<accession>A0A142CSY8</accession>
<dbReference type="InterPro" id="IPR036390">
    <property type="entry name" value="WH_DNA-bd_sf"/>
</dbReference>
<dbReference type="Pfam" id="PF03551">
    <property type="entry name" value="PadR"/>
    <property type="match status" value="1"/>
</dbReference>
<reference evidence="3" key="1">
    <citation type="submission" date="2016-03" db="EMBL/GenBank/DDBJ databases">
        <authorList>
            <person name="Oger P.M."/>
        </authorList>
    </citation>
    <scope>NUCLEOTIDE SEQUENCE [LARGE SCALE GENOMIC DNA]</scope>
    <source>
        <strain evidence="3">OG-1</strain>
    </source>
</reference>
<organism evidence="2 3">
    <name type="scientific">Thermococcus peptonophilus</name>
    <dbReference type="NCBI Taxonomy" id="53952"/>
    <lineage>
        <taxon>Archaea</taxon>
        <taxon>Methanobacteriati</taxon>
        <taxon>Methanobacteriota</taxon>
        <taxon>Thermococci</taxon>
        <taxon>Thermococcales</taxon>
        <taxon>Thermococcaceae</taxon>
        <taxon>Thermococcus</taxon>
    </lineage>
</organism>
<dbReference type="GeneID" id="27139126"/>
<evidence type="ECO:0000313" key="3">
    <source>
        <dbReference type="Proteomes" id="UP000073604"/>
    </source>
</evidence>
<dbReference type="STRING" id="53952.A0127_01230"/>
<protein>
    <submittedName>
        <fullName evidence="2">PadR family transcriptional regulator</fullName>
    </submittedName>
</protein>
<dbReference type="InterPro" id="IPR005149">
    <property type="entry name" value="Tscrpt_reg_PadR_N"/>
</dbReference>
<dbReference type="AlphaFoldDB" id="A0A142CSY8"/>
<evidence type="ECO:0000313" key="2">
    <source>
        <dbReference type="EMBL" id="AMQ17890.1"/>
    </source>
</evidence>
<dbReference type="PANTHER" id="PTHR43252:SF2">
    <property type="entry name" value="TRANSCRIPTION REGULATOR, PADR-LIKE FAMILY"/>
    <property type="match status" value="1"/>
</dbReference>
<dbReference type="EMBL" id="CP014750">
    <property type="protein sequence ID" value="AMQ17890.1"/>
    <property type="molecule type" value="Genomic_DNA"/>
</dbReference>
<name>A0A142CSY8_9EURY</name>
<dbReference type="InterPro" id="IPR036388">
    <property type="entry name" value="WH-like_DNA-bd_sf"/>
</dbReference>
<dbReference type="Gene3D" id="1.10.10.10">
    <property type="entry name" value="Winged helix-like DNA-binding domain superfamily/Winged helix DNA-binding domain"/>
    <property type="match status" value="1"/>
</dbReference>
<keyword evidence="3" id="KW-1185">Reference proteome</keyword>
<feature type="domain" description="Transcription regulator PadR N-terminal" evidence="1">
    <location>
        <begin position="24"/>
        <end position="97"/>
    </location>
</feature>
<gene>
    <name evidence="2" type="ORF">A0127_01230</name>
</gene>
<sequence>MERKTDVERRIIKGLFTVPLKDIILVIVGLKGEAHGYEILKELEKLAIGLWKPSHSNLYTILNKMVEEGLLEPREEYRGRVRRIKYRLTDKGWEYLKTSNNLTLRILYTAVEYHEALKKKLEEVGKTRQMRRETVVEYLELLKRIRDVLDEEISTIERELGRVSS</sequence>
<dbReference type="OrthoDB" id="56053at2157"/>
<dbReference type="PANTHER" id="PTHR43252">
    <property type="entry name" value="TRANSCRIPTIONAL REGULATOR YQJI"/>
    <property type="match status" value="1"/>
</dbReference>
<dbReference type="SUPFAM" id="SSF46785">
    <property type="entry name" value="Winged helix' DNA-binding domain"/>
    <property type="match status" value="1"/>
</dbReference>
<dbReference type="KEGG" id="tpep:A0127_01230"/>
<dbReference type="RefSeq" id="WP_054841034.1">
    <property type="nucleotide sequence ID" value="NZ_CP014750.1"/>
</dbReference>
<proteinExistence type="predicted"/>
<evidence type="ECO:0000259" key="1">
    <source>
        <dbReference type="Pfam" id="PF03551"/>
    </source>
</evidence>